<feature type="transmembrane region" description="Helical" evidence="8">
    <location>
        <begin position="94"/>
        <end position="118"/>
    </location>
</feature>
<reference evidence="10" key="1">
    <citation type="submission" date="2020-09" db="EMBL/GenBank/DDBJ databases">
        <title>Hoyosella lacisalsi sp. nov., a halotolerant actinobacterium isolated from soil of Lake Gudzhirganskoe.</title>
        <authorList>
            <person name="Yang Q."/>
            <person name="Guo P.Y."/>
            <person name="Liu S.W."/>
            <person name="Li F.N."/>
            <person name="Sun C.H."/>
        </authorList>
    </citation>
    <scope>NUCLEOTIDE SEQUENCE</scope>
    <source>
        <strain evidence="10">G463</strain>
    </source>
</reference>
<feature type="compositionally biased region" description="Basic and acidic residues" evidence="7">
    <location>
        <begin position="402"/>
        <end position="411"/>
    </location>
</feature>
<comment type="subcellular location">
    <subcellularLocation>
        <location evidence="1">Cell membrane</location>
        <topology evidence="1">Multi-pass membrane protein</topology>
    </subcellularLocation>
</comment>
<dbReference type="PRINTS" id="PR01035">
    <property type="entry name" value="TCRTETA"/>
</dbReference>
<dbReference type="EMBL" id="JACYWE010000012">
    <property type="protein sequence ID" value="MBD8507852.1"/>
    <property type="molecule type" value="Genomic_DNA"/>
</dbReference>
<dbReference type="Pfam" id="PF00083">
    <property type="entry name" value="Sugar_tr"/>
    <property type="match status" value="1"/>
</dbReference>
<dbReference type="InterPro" id="IPR005828">
    <property type="entry name" value="MFS_sugar_transport-like"/>
</dbReference>
<feature type="domain" description="Major facilitator superfamily (MFS) profile" evidence="9">
    <location>
        <begin position="3"/>
        <end position="385"/>
    </location>
</feature>
<gene>
    <name evidence="10" type="ORF">HT102_15285</name>
</gene>
<keyword evidence="11" id="KW-1185">Reference proteome</keyword>
<evidence type="ECO:0000313" key="11">
    <source>
        <dbReference type="Proteomes" id="UP000642993"/>
    </source>
</evidence>
<feature type="region of interest" description="Disordered" evidence="7">
    <location>
        <begin position="387"/>
        <end position="411"/>
    </location>
</feature>
<dbReference type="SUPFAM" id="SSF103473">
    <property type="entry name" value="MFS general substrate transporter"/>
    <property type="match status" value="1"/>
</dbReference>
<feature type="transmembrane region" description="Helical" evidence="8">
    <location>
        <begin position="331"/>
        <end position="353"/>
    </location>
</feature>
<dbReference type="PROSITE" id="PS00216">
    <property type="entry name" value="SUGAR_TRANSPORT_1"/>
    <property type="match status" value="1"/>
</dbReference>
<dbReference type="Gene3D" id="1.20.1250.20">
    <property type="entry name" value="MFS general substrate transporter like domains"/>
    <property type="match status" value="2"/>
</dbReference>
<dbReference type="Proteomes" id="UP000642993">
    <property type="component" value="Unassembled WGS sequence"/>
</dbReference>
<evidence type="ECO:0000256" key="1">
    <source>
        <dbReference type="ARBA" id="ARBA00004651"/>
    </source>
</evidence>
<dbReference type="Pfam" id="PF07690">
    <property type="entry name" value="MFS_1"/>
    <property type="match status" value="1"/>
</dbReference>
<feature type="transmembrane region" description="Helical" evidence="8">
    <location>
        <begin position="69"/>
        <end position="88"/>
    </location>
</feature>
<dbReference type="InterPro" id="IPR005829">
    <property type="entry name" value="Sugar_transporter_CS"/>
</dbReference>
<evidence type="ECO:0000256" key="4">
    <source>
        <dbReference type="ARBA" id="ARBA00022692"/>
    </source>
</evidence>
<sequence length="411" mass="42675">MRQIHVLVAAAFVIAVGYGLIAPVLPQYATSFNVGYTAASAIVSIFAVARLLFAPASGQLVQKLGERRVYLSGLAIVAISTGASAAAQSYWQLMIFRGLGGIGSTMFTISAMALIIRLSPPDRRGKVSSLYSTAFLLGGITGPLLGGLLGRFGLRVPFIVYTVALVIAIIVVHTRLDSEPSGTKGTRSAPRQEYRLGEALREPAYRAALLTNLAHGWATFGVRVALIPLFVTVAFTMGTELGGFALAAFSIGMAIVLTTSGKLSDRIGRKPPTIMGLAITGSSTMVLGLSGNPVVFLALCVIAGAGMGFVVPSQQAAVADLIGSDRNGGKVLAAFQMTADLGAIVGPLLGGWIAEQYSFELAFLLTGALLLVAALYWVVVPETSRHQDDEDLGGATGNAATDKAEAGDQAE</sequence>
<dbReference type="PANTHER" id="PTHR43124">
    <property type="entry name" value="PURINE EFFLUX PUMP PBUE"/>
    <property type="match status" value="1"/>
</dbReference>
<comment type="caution">
    <text evidence="10">The sequence shown here is derived from an EMBL/GenBank/DDBJ whole genome shotgun (WGS) entry which is preliminary data.</text>
</comment>
<feature type="transmembrane region" description="Helical" evidence="8">
    <location>
        <begin position="271"/>
        <end position="288"/>
    </location>
</feature>
<feature type="transmembrane region" description="Helical" evidence="8">
    <location>
        <begin position="241"/>
        <end position="259"/>
    </location>
</feature>
<dbReference type="InterPro" id="IPR036259">
    <property type="entry name" value="MFS_trans_sf"/>
</dbReference>
<evidence type="ECO:0000313" key="10">
    <source>
        <dbReference type="EMBL" id="MBD8507852.1"/>
    </source>
</evidence>
<dbReference type="GO" id="GO:0005886">
    <property type="term" value="C:plasma membrane"/>
    <property type="evidence" value="ECO:0007669"/>
    <property type="project" value="UniProtKB-SubCell"/>
</dbReference>
<evidence type="ECO:0000256" key="7">
    <source>
        <dbReference type="SAM" id="MobiDB-lite"/>
    </source>
</evidence>
<proteinExistence type="inferred from homology"/>
<dbReference type="CDD" id="cd17325">
    <property type="entry name" value="MFS_MdtG_SLC18_like"/>
    <property type="match status" value="1"/>
</dbReference>
<evidence type="ECO:0000256" key="8">
    <source>
        <dbReference type="SAM" id="Phobius"/>
    </source>
</evidence>
<keyword evidence="4 8" id="KW-0812">Transmembrane</keyword>
<dbReference type="PROSITE" id="PS50850">
    <property type="entry name" value="MFS"/>
    <property type="match status" value="1"/>
</dbReference>
<evidence type="ECO:0000256" key="3">
    <source>
        <dbReference type="ARBA" id="ARBA00022475"/>
    </source>
</evidence>
<keyword evidence="5 8" id="KW-1133">Transmembrane helix</keyword>
<keyword evidence="6 8" id="KW-0472">Membrane</keyword>
<name>A0A927JF84_9ACTN</name>
<dbReference type="GO" id="GO:0022857">
    <property type="term" value="F:transmembrane transporter activity"/>
    <property type="evidence" value="ECO:0007669"/>
    <property type="project" value="InterPro"/>
</dbReference>
<dbReference type="InterPro" id="IPR020846">
    <property type="entry name" value="MFS_dom"/>
</dbReference>
<accession>A0A927JF84</accession>
<dbReference type="InterPro" id="IPR011701">
    <property type="entry name" value="MFS"/>
</dbReference>
<feature type="transmembrane region" description="Helical" evidence="8">
    <location>
        <begin position="359"/>
        <end position="379"/>
    </location>
</feature>
<dbReference type="RefSeq" id="WP_192040319.1">
    <property type="nucleotide sequence ID" value="NZ_JACYWE010000012.1"/>
</dbReference>
<protein>
    <submittedName>
        <fullName evidence="10">MFS transporter</fullName>
    </submittedName>
</protein>
<evidence type="ECO:0000256" key="6">
    <source>
        <dbReference type="ARBA" id="ARBA00023136"/>
    </source>
</evidence>
<evidence type="ECO:0000259" key="9">
    <source>
        <dbReference type="PROSITE" id="PS50850"/>
    </source>
</evidence>
<evidence type="ECO:0000256" key="5">
    <source>
        <dbReference type="ARBA" id="ARBA00022989"/>
    </source>
</evidence>
<feature type="transmembrane region" description="Helical" evidence="8">
    <location>
        <begin position="36"/>
        <end position="57"/>
    </location>
</feature>
<dbReference type="AlphaFoldDB" id="A0A927JF84"/>
<feature type="transmembrane region" description="Helical" evidence="8">
    <location>
        <begin position="158"/>
        <end position="176"/>
    </location>
</feature>
<dbReference type="PANTHER" id="PTHR43124:SF3">
    <property type="entry name" value="CHLORAMPHENICOL EFFLUX PUMP RV0191"/>
    <property type="match status" value="1"/>
</dbReference>
<feature type="transmembrane region" description="Helical" evidence="8">
    <location>
        <begin position="130"/>
        <end position="152"/>
    </location>
</feature>
<feature type="transmembrane region" description="Helical" evidence="8">
    <location>
        <begin position="216"/>
        <end position="235"/>
    </location>
</feature>
<comment type="similarity">
    <text evidence="2">Belongs to the major facilitator superfamily. TCR/Tet family.</text>
</comment>
<dbReference type="InterPro" id="IPR050189">
    <property type="entry name" value="MFS_Efflux_Transporters"/>
</dbReference>
<dbReference type="InterPro" id="IPR001958">
    <property type="entry name" value="Tet-R_TetA/multi-R_MdtG-like"/>
</dbReference>
<organism evidence="10 11">
    <name type="scientific">Lolliginicoccus lacisalsi</name>
    <dbReference type="NCBI Taxonomy" id="2742202"/>
    <lineage>
        <taxon>Bacteria</taxon>
        <taxon>Bacillati</taxon>
        <taxon>Actinomycetota</taxon>
        <taxon>Actinomycetes</taxon>
        <taxon>Mycobacteriales</taxon>
        <taxon>Hoyosellaceae</taxon>
        <taxon>Lolliginicoccus</taxon>
    </lineage>
</organism>
<evidence type="ECO:0000256" key="2">
    <source>
        <dbReference type="ARBA" id="ARBA00007520"/>
    </source>
</evidence>
<keyword evidence="3" id="KW-1003">Cell membrane</keyword>
<feature type="transmembrane region" description="Helical" evidence="8">
    <location>
        <begin position="294"/>
        <end position="311"/>
    </location>
</feature>